<dbReference type="PANTHER" id="PTHR30055">
    <property type="entry name" value="HTH-TYPE TRANSCRIPTIONAL REGULATOR RUTR"/>
    <property type="match status" value="1"/>
</dbReference>
<gene>
    <name evidence="8" type="ORF">GNZ13_21895</name>
</gene>
<keyword evidence="1" id="KW-0678">Repressor</keyword>
<dbReference type="Proteomes" id="UP000655523">
    <property type="component" value="Unassembled WGS sequence"/>
</dbReference>
<protein>
    <submittedName>
        <fullName evidence="8">TetR family transcriptional regulator</fullName>
    </submittedName>
</protein>
<dbReference type="Gene3D" id="1.10.357.10">
    <property type="entry name" value="Tetracycline Repressor, domain 2"/>
    <property type="match status" value="2"/>
</dbReference>
<dbReference type="InterPro" id="IPR023772">
    <property type="entry name" value="DNA-bd_HTH_TetR-type_CS"/>
</dbReference>
<dbReference type="PROSITE" id="PS01081">
    <property type="entry name" value="HTH_TETR_1"/>
    <property type="match status" value="1"/>
</dbReference>
<dbReference type="PROSITE" id="PS50977">
    <property type="entry name" value="HTH_TETR_2"/>
    <property type="match status" value="2"/>
</dbReference>
<evidence type="ECO:0000256" key="5">
    <source>
        <dbReference type="PROSITE-ProRule" id="PRU00335"/>
    </source>
</evidence>
<keyword evidence="4" id="KW-0804">Transcription</keyword>
<evidence type="ECO:0000313" key="8">
    <source>
        <dbReference type="EMBL" id="NPT57156.1"/>
    </source>
</evidence>
<keyword evidence="9" id="KW-1185">Reference proteome</keyword>
<dbReference type="AlphaFoldDB" id="A0A972NPD8"/>
<dbReference type="InterPro" id="IPR041490">
    <property type="entry name" value="KstR2_TetR_C"/>
</dbReference>
<reference evidence="8 9" key="1">
    <citation type="submission" date="2019-11" db="EMBL/GenBank/DDBJ databases">
        <title>Metabolism of dissolved organic matter in forest soils.</title>
        <authorList>
            <person name="Cyle K.T."/>
            <person name="Wilhelm R.C."/>
            <person name="Martinez C.E."/>
        </authorList>
    </citation>
    <scope>NUCLEOTIDE SEQUENCE [LARGE SCALE GENOMIC DNA]</scope>
    <source>
        <strain evidence="8 9">5N</strain>
    </source>
</reference>
<name>A0A972NPD8_9BURK</name>
<evidence type="ECO:0000313" key="9">
    <source>
        <dbReference type="Proteomes" id="UP000655523"/>
    </source>
</evidence>
<feature type="compositionally biased region" description="Basic and acidic residues" evidence="6">
    <location>
        <begin position="22"/>
        <end position="42"/>
    </location>
</feature>
<dbReference type="Pfam" id="PF17932">
    <property type="entry name" value="TetR_C_24"/>
    <property type="match status" value="1"/>
</dbReference>
<feature type="DNA-binding region" description="H-T-H motif" evidence="5">
    <location>
        <begin position="65"/>
        <end position="84"/>
    </location>
</feature>
<evidence type="ECO:0000256" key="6">
    <source>
        <dbReference type="SAM" id="MobiDB-lite"/>
    </source>
</evidence>
<dbReference type="Gene3D" id="1.10.10.60">
    <property type="entry name" value="Homeodomain-like"/>
    <property type="match status" value="2"/>
</dbReference>
<dbReference type="PANTHER" id="PTHR30055:SF175">
    <property type="entry name" value="HTH-TYPE TRANSCRIPTIONAL REPRESSOR KSTR2"/>
    <property type="match status" value="1"/>
</dbReference>
<evidence type="ECO:0000256" key="4">
    <source>
        <dbReference type="ARBA" id="ARBA00023163"/>
    </source>
</evidence>
<dbReference type="InterPro" id="IPR050109">
    <property type="entry name" value="HTH-type_TetR-like_transc_reg"/>
</dbReference>
<feature type="domain" description="HTH tetR-type" evidence="7">
    <location>
        <begin position="252"/>
        <end position="312"/>
    </location>
</feature>
<evidence type="ECO:0000256" key="1">
    <source>
        <dbReference type="ARBA" id="ARBA00022491"/>
    </source>
</evidence>
<dbReference type="RefSeq" id="WP_172168007.1">
    <property type="nucleotide sequence ID" value="NZ_WOEZ01000117.1"/>
</dbReference>
<comment type="caution">
    <text evidence="8">The sequence shown here is derived from an EMBL/GenBank/DDBJ whole genome shotgun (WGS) entry which is preliminary data.</text>
</comment>
<evidence type="ECO:0000256" key="3">
    <source>
        <dbReference type="ARBA" id="ARBA00023125"/>
    </source>
</evidence>
<proteinExistence type="predicted"/>
<dbReference type="InterPro" id="IPR001647">
    <property type="entry name" value="HTH_TetR"/>
</dbReference>
<dbReference type="GO" id="GO:0000976">
    <property type="term" value="F:transcription cis-regulatory region binding"/>
    <property type="evidence" value="ECO:0007669"/>
    <property type="project" value="TreeGrafter"/>
</dbReference>
<dbReference type="InterPro" id="IPR036271">
    <property type="entry name" value="Tet_transcr_reg_TetR-rel_C_sf"/>
</dbReference>
<accession>A0A972NPD8</accession>
<feature type="DNA-binding region" description="H-T-H motif" evidence="5">
    <location>
        <begin position="275"/>
        <end position="294"/>
    </location>
</feature>
<evidence type="ECO:0000256" key="2">
    <source>
        <dbReference type="ARBA" id="ARBA00023015"/>
    </source>
</evidence>
<feature type="domain" description="HTH tetR-type" evidence="7">
    <location>
        <begin position="42"/>
        <end position="102"/>
    </location>
</feature>
<dbReference type="SUPFAM" id="SSF46689">
    <property type="entry name" value="Homeodomain-like"/>
    <property type="match status" value="2"/>
</dbReference>
<dbReference type="EMBL" id="WOEZ01000117">
    <property type="protein sequence ID" value="NPT57156.1"/>
    <property type="molecule type" value="Genomic_DNA"/>
</dbReference>
<dbReference type="PRINTS" id="PR00455">
    <property type="entry name" value="HTHTETR"/>
</dbReference>
<sequence length="440" mass="48620">MAESWRFCSNDLSPEGGASGLPREDESPRRTRRRSLSDEAREARHGAILDEATIEFMRAGVSSAELTLIARRVGLTRAALYHYCSDRYDLVHQCYLRTCELIHSDLQRAGVTHGPGLAKVATFVELMSSPSHRPMAVFSEIGLLSAEQCQSVIAAQQRNVAELQTLLTVGVKDGSIRKCNVDIVAEAIFGVLTWAPLSRLWLNVSDGTLTQRMAKAVPQMIIEGIAAGKEERPAVRKRLADVKMPTPTTPREQRLAGLAQAGSRLFNERGIDGVSLDDVAAAVGLTKGVIYHAFKSKPEFVAYCYHRTLDIQERILNVVENSADGVEYTRAIVELHVQLQLSDVHPLWFTTGVENFPPHLRKQLVSRMNTILDRTLKLNERGIEDGSLRKFDIAPVRIASVGAFAYVSQWGASARRLSSTTLAREISSLLLFGLRSSESK</sequence>
<keyword evidence="3 5" id="KW-0238">DNA-binding</keyword>
<keyword evidence="2" id="KW-0805">Transcription regulation</keyword>
<dbReference type="InterPro" id="IPR009057">
    <property type="entry name" value="Homeodomain-like_sf"/>
</dbReference>
<dbReference type="SUPFAM" id="SSF48498">
    <property type="entry name" value="Tetracyclin repressor-like, C-terminal domain"/>
    <property type="match status" value="2"/>
</dbReference>
<evidence type="ECO:0000259" key="7">
    <source>
        <dbReference type="PROSITE" id="PS50977"/>
    </source>
</evidence>
<dbReference type="GO" id="GO:0003700">
    <property type="term" value="F:DNA-binding transcription factor activity"/>
    <property type="evidence" value="ECO:0007669"/>
    <property type="project" value="TreeGrafter"/>
</dbReference>
<organism evidence="8 9">
    <name type="scientific">Paraburkholderia elongata</name>
    <dbReference type="NCBI Taxonomy" id="2675747"/>
    <lineage>
        <taxon>Bacteria</taxon>
        <taxon>Pseudomonadati</taxon>
        <taxon>Pseudomonadota</taxon>
        <taxon>Betaproteobacteria</taxon>
        <taxon>Burkholderiales</taxon>
        <taxon>Burkholderiaceae</taxon>
        <taxon>Paraburkholderia</taxon>
    </lineage>
</organism>
<dbReference type="Pfam" id="PF00440">
    <property type="entry name" value="TetR_N"/>
    <property type="match status" value="2"/>
</dbReference>
<feature type="region of interest" description="Disordered" evidence="6">
    <location>
        <begin position="1"/>
        <end position="42"/>
    </location>
</feature>